<dbReference type="RefSeq" id="WP_093832825.1">
    <property type="nucleotide sequence ID" value="NZ_FOLQ01000019.1"/>
</dbReference>
<dbReference type="STRING" id="662367.SAMN05216167_119125"/>
<dbReference type="InterPro" id="IPR027417">
    <property type="entry name" value="P-loop_NTPase"/>
</dbReference>
<evidence type="ECO:0000259" key="1">
    <source>
        <dbReference type="SMART" id="SM00382"/>
    </source>
</evidence>
<gene>
    <name evidence="2" type="ORF">SAMN05216167_119125</name>
</gene>
<reference evidence="2 3" key="1">
    <citation type="submission" date="2016-10" db="EMBL/GenBank/DDBJ databases">
        <authorList>
            <person name="de Groot N.N."/>
        </authorList>
    </citation>
    <scope>NUCLEOTIDE SEQUENCE [LARGE SCALE GENOMIC DNA]</scope>
    <source>
        <strain evidence="2 3">DSM 26130</strain>
    </source>
</reference>
<feature type="domain" description="AAA+ ATPase" evidence="1">
    <location>
        <begin position="19"/>
        <end position="341"/>
    </location>
</feature>
<dbReference type="SUPFAM" id="SSF52540">
    <property type="entry name" value="P-loop containing nucleoside triphosphate hydrolases"/>
    <property type="match status" value="1"/>
</dbReference>
<dbReference type="InterPro" id="IPR003959">
    <property type="entry name" value="ATPase_AAA_core"/>
</dbReference>
<dbReference type="AlphaFoldDB" id="A0A1I2DGX9"/>
<name>A0A1I2DGX9_9BACT</name>
<dbReference type="InterPro" id="IPR003593">
    <property type="entry name" value="AAA+_ATPase"/>
</dbReference>
<dbReference type="OrthoDB" id="9805802at2"/>
<keyword evidence="3" id="KW-1185">Reference proteome</keyword>
<dbReference type="Proteomes" id="UP000198598">
    <property type="component" value="Unassembled WGS sequence"/>
</dbReference>
<dbReference type="InterPro" id="IPR051396">
    <property type="entry name" value="Bact_Antivir_Def_Nuclease"/>
</dbReference>
<dbReference type="SMART" id="SM00382">
    <property type="entry name" value="AAA"/>
    <property type="match status" value="1"/>
</dbReference>
<evidence type="ECO:0000313" key="2">
    <source>
        <dbReference type="EMBL" id="SFE79698.1"/>
    </source>
</evidence>
<dbReference type="EMBL" id="FOLQ01000019">
    <property type="protein sequence ID" value="SFE79698.1"/>
    <property type="molecule type" value="Genomic_DNA"/>
</dbReference>
<dbReference type="PANTHER" id="PTHR43581:SF4">
    <property type="entry name" value="ATP_GTP PHOSPHATASE"/>
    <property type="match status" value="1"/>
</dbReference>
<evidence type="ECO:0000313" key="3">
    <source>
        <dbReference type="Proteomes" id="UP000198598"/>
    </source>
</evidence>
<protein>
    <submittedName>
        <fullName evidence="2">ATPase/GTPase, AAA15 family</fullName>
    </submittedName>
</protein>
<dbReference type="PANTHER" id="PTHR43581">
    <property type="entry name" value="ATP/GTP PHOSPHATASE"/>
    <property type="match status" value="1"/>
</dbReference>
<proteinExistence type="predicted"/>
<dbReference type="CDD" id="cd00267">
    <property type="entry name" value="ABC_ATPase"/>
    <property type="match status" value="1"/>
</dbReference>
<dbReference type="Gene3D" id="3.40.50.300">
    <property type="entry name" value="P-loop containing nucleotide triphosphate hydrolases"/>
    <property type="match status" value="1"/>
</dbReference>
<accession>A0A1I2DGX9</accession>
<dbReference type="GO" id="GO:0016887">
    <property type="term" value="F:ATP hydrolysis activity"/>
    <property type="evidence" value="ECO:0007669"/>
    <property type="project" value="InterPro"/>
</dbReference>
<dbReference type="Pfam" id="PF13304">
    <property type="entry name" value="AAA_21"/>
    <property type="match status" value="1"/>
</dbReference>
<organism evidence="2 3">
    <name type="scientific">Spirosoma endophyticum</name>
    <dbReference type="NCBI Taxonomy" id="662367"/>
    <lineage>
        <taxon>Bacteria</taxon>
        <taxon>Pseudomonadati</taxon>
        <taxon>Bacteroidota</taxon>
        <taxon>Cytophagia</taxon>
        <taxon>Cytophagales</taxon>
        <taxon>Cytophagaceae</taxon>
        <taxon>Spirosoma</taxon>
    </lineage>
</organism>
<sequence>MKLKINETWECFSTIEKEIADFSIITGINGVGKTMLLSAISYQSPANRPNPTYLTDPPVKLVDSLDNEILSIKYFPIGTLEPRFTLNSTEQPGRLQFNYARNPLRDIGRYYEEYIKTGKKENIPNGFYKVAEKVNKDVCQLSWTEIEEHYLLSDGDPTTDIFSERIGELVGYYAKLKHDNTYNAFENLHEGAQHHVLTPEEFIEKRGQDPAKLINDIFKLCNLPYEVRSVKIYSGEYFNVYFINTNTGSTVQDLKLSSGEKILLSIALSVYKSERGNLSQSKLLLLDEPDASLHPSNIKKLLDALETVFINNGISVVMTTHSPSTIALAPESATIYLLEKDPTTLTPLSKDNAISKLTAGIPTLSVRIENRRFVFVESTYDVKNLETLFNKLRPYLQTHFSLTFITSEKNGSSSCDKVEHLLDTLIDVPTVFGVIDHDGSKTTKGNLAVLGFGSRYAIENYILDPVILGAFLVQERILLKQFVGLTDEENHTAIVTFDNTRLQIFSDLVVRELFEGDMTGQLDGNTTISKYVNGRSILIPNWFSTNRGHDVEEFVKKRFPQLKRYHNTNSLFDDILSKTIEDMPGLILEDIRLTMEYLCSR</sequence>
<dbReference type="GO" id="GO:0005524">
    <property type="term" value="F:ATP binding"/>
    <property type="evidence" value="ECO:0007669"/>
    <property type="project" value="InterPro"/>
</dbReference>